<dbReference type="InParanoid" id="A0A1C7NCT4"/>
<keyword evidence="5" id="KW-0328">Glycosyltransferase</keyword>
<evidence type="ECO:0000256" key="4">
    <source>
        <dbReference type="ARBA" id="ARBA00022737"/>
    </source>
</evidence>
<keyword evidence="4" id="KW-0677">Repeat</keyword>
<keyword evidence="2" id="KW-0433">Leucine-rich repeat</keyword>
<dbReference type="AlphaFoldDB" id="A0A1C7NCT4"/>
<evidence type="ECO:0000313" key="6">
    <source>
        <dbReference type="Proteomes" id="UP000093000"/>
    </source>
</evidence>
<dbReference type="SUPFAM" id="SSF52075">
    <property type="entry name" value="Outer arm dynein light chain 1"/>
    <property type="match status" value="1"/>
</dbReference>
<dbReference type="Gene3D" id="3.90.550.10">
    <property type="entry name" value="Spore Coat Polysaccharide Biosynthesis Protein SpsA, Chain A"/>
    <property type="match status" value="1"/>
</dbReference>
<dbReference type="InterPro" id="IPR032675">
    <property type="entry name" value="LRR_dom_sf"/>
</dbReference>
<dbReference type="SMART" id="SM00369">
    <property type="entry name" value="LRR_TYP"/>
    <property type="match status" value="2"/>
</dbReference>
<dbReference type="InterPro" id="IPR002685">
    <property type="entry name" value="Glyco_trans_15"/>
</dbReference>
<comment type="caution">
    <text evidence="5">The sequence shown here is derived from an EMBL/GenBank/DDBJ whole genome shotgun (WGS) entry which is preliminary data.</text>
</comment>
<evidence type="ECO:0000313" key="5">
    <source>
        <dbReference type="EMBL" id="OBZ86569.1"/>
    </source>
</evidence>
<accession>A0A1C7NCT4</accession>
<gene>
    <name evidence="5" type="primary">omh1</name>
    <name evidence="5" type="ORF">A0J61_05380</name>
</gene>
<name>A0A1C7NCT4_9FUNG</name>
<dbReference type="InterPro" id="IPR029044">
    <property type="entry name" value="Nucleotide-diphossugar_trans"/>
</dbReference>
<dbReference type="InterPro" id="IPR003591">
    <property type="entry name" value="Leu-rich_rpt_typical-subtyp"/>
</dbReference>
<comment type="similarity">
    <text evidence="1">Belongs to the glycosyltransferase 15 family.</text>
</comment>
<evidence type="ECO:0000256" key="1">
    <source>
        <dbReference type="ARBA" id="ARBA00007677"/>
    </source>
</evidence>
<dbReference type="InterPro" id="IPR001611">
    <property type="entry name" value="Leu-rich_rpt"/>
</dbReference>
<keyword evidence="6" id="KW-1185">Reference proteome</keyword>
<dbReference type="PANTHER" id="PTHR31121:SF6">
    <property type="entry name" value="ALPHA-1,2 MANNOSYLTRANSFERASE KTR1"/>
    <property type="match status" value="1"/>
</dbReference>
<sequence>VVLAILSKAILSFLNSTHTHSFDVDTLTQFCYKNASLDALRESNKAGHLFGEDDRYRQSMEGDKEINPDIWKDLPVKGALYMLVKNEQLQHVRATIRSIEDRLVQHQTANGTSSYPWILLSHQRFTPNFIKYVRMVVKDPHRIFFGHVDPEVWNYPIWISSDRAESTALKLVAAGTRDAFSQHNRKRMRYQAGFFHYHSLFDQVDYVWRMEPGTTYTCDMLPFKDDPFVTMRSEGRKLGFSITKKEDPKAVLSLWPASLQYMQRHMDSITPYHRSFIPWFINDKQEPTQCFMSTDQEWIDLSFMRSKDYASFFQYLDMIGGFFYERKVNDEQVWTDGMVKSIAAAMFLQPRQIKFFNDIGTEYGPISHCPFASNVMNQCACNFEKNYNSNMTSSGHDSVLSFETRLDLSDSASYLPSSLFLPRSGRFNRKQHATFVHQLLLRRNGLDSLEIYAKALSQFKHHLMELSLRENRFKEFPPEIVMFENLVSLSLAQNLLQHIEIGVLPRLGHLQWLNLGHNRLETLPADLFQCRELRGLNLESNQFKGMSIRSIKDYFL</sequence>
<dbReference type="Proteomes" id="UP000093000">
    <property type="component" value="Unassembled WGS sequence"/>
</dbReference>
<organism evidence="5 6">
    <name type="scientific">Choanephora cucurbitarum</name>
    <dbReference type="NCBI Taxonomy" id="101091"/>
    <lineage>
        <taxon>Eukaryota</taxon>
        <taxon>Fungi</taxon>
        <taxon>Fungi incertae sedis</taxon>
        <taxon>Mucoromycota</taxon>
        <taxon>Mucoromycotina</taxon>
        <taxon>Mucoromycetes</taxon>
        <taxon>Mucorales</taxon>
        <taxon>Mucorineae</taxon>
        <taxon>Choanephoraceae</taxon>
        <taxon>Choanephoroideae</taxon>
        <taxon>Choanephora</taxon>
    </lineage>
</organism>
<dbReference type="PROSITE" id="PS51450">
    <property type="entry name" value="LRR"/>
    <property type="match status" value="1"/>
</dbReference>
<feature type="non-terminal residue" evidence="5">
    <location>
        <position position="1"/>
    </location>
</feature>
<evidence type="ECO:0000256" key="2">
    <source>
        <dbReference type="ARBA" id="ARBA00022614"/>
    </source>
</evidence>
<reference evidence="5 6" key="1">
    <citation type="submission" date="2016-03" db="EMBL/GenBank/DDBJ databases">
        <title>Choanephora cucurbitarum.</title>
        <authorList>
            <person name="Min B."/>
            <person name="Park H."/>
            <person name="Park J.-H."/>
            <person name="Shin H.-D."/>
            <person name="Choi I.-G."/>
        </authorList>
    </citation>
    <scope>NUCLEOTIDE SEQUENCE [LARGE SCALE GENOMIC DNA]</scope>
    <source>
        <strain evidence="5 6">KUS-F28377</strain>
    </source>
</reference>
<protein>
    <submittedName>
        <fullName evidence="5">O-glycoside alpha-1,2-mannosyltransferase omh1</fullName>
    </submittedName>
</protein>
<dbReference type="EMBL" id="LUGH01000288">
    <property type="protein sequence ID" value="OBZ86569.1"/>
    <property type="molecule type" value="Genomic_DNA"/>
</dbReference>
<evidence type="ECO:0000256" key="3">
    <source>
        <dbReference type="ARBA" id="ARBA00022679"/>
    </source>
</evidence>
<dbReference type="GO" id="GO:0006487">
    <property type="term" value="P:protein N-linked glycosylation"/>
    <property type="evidence" value="ECO:0007669"/>
    <property type="project" value="TreeGrafter"/>
</dbReference>
<dbReference type="GO" id="GO:0000026">
    <property type="term" value="F:alpha-1,2-mannosyltransferase activity"/>
    <property type="evidence" value="ECO:0007669"/>
    <property type="project" value="TreeGrafter"/>
</dbReference>
<dbReference type="Pfam" id="PF13855">
    <property type="entry name" value="LRR_8"/>
    <property type="match status" value="1"/>
</dbReference>
<keyword evidence="3 5" id="KW-0808">Transferase</keyword>
<dbReference type="SUPFAM" id="SSF53448">
    <property type="entry name" value="Nucleotide-diphospho-sugar transferases"/>
    <property type="match status" value="1"/>
</dbReference>
<proteinExistence type="inferred from homology"/>
<dbReference type="GO" id="GO:0005794">
    <property type="term" value="C:Golgi apparatus"/>
    <property type="evidence" value="ECO:0007669"/>
    <property type="project" value="TreeGrafter"/>
</dbReference>
<dbReference type="PANTHER" id="PTHR31121">
    <property type="entry name" value="ALPHA-1,2 MANNOSYLTRANSFERASE KTR1"/>
    <property type="match status" value="1"/>
</dbReference>
<dbReference type="STRING" id="101091.A0A1C7NCT4"/>
<dbReference type="GO" id="GO:0016020">
    <property type="term" value="C:membrane"/>
    <property type="evidence" value="ECO:0007669"/>
    <property type="project" value="InterPro"/>
</dbReference>
<dbReference type="OrthoDB" id="2280357at2759"/>
<dbReference type="Pfam" id="PF01793">
    <property type="entry name" value="Glyco_transf_15"/>
    <property type="match status" value="1"/>
</dbReference>
<dbReference type="Gene3D" id="3.80.10.10">
    <property type="entry name" value="Ribonuclease Inhibitor"/>
    <property type="match status" value="1"/>
</dbReference>
<dbReference type="GO" id="GO:0000032">
    <property type="term" value="P:cell wall mannoprotein biosynthetic process"/>
    <property type="evidence" value="ECO:0007669"/>
    <property type="project" value="TreeGrafter"/>
</dbReference>